<evidence type="ECO:0000313" key="2">
    <source>
        <dbReference type="EMBL" id="CAA9386308.1"/>
    </source>
</evidence>
<feature type="region of interest" description="Disordered" evidence="1">
    <location>
        <begin position="1"/>
        <end position="32"/>
    </location>
</feature>
<evidence type="ECO:0000256" key="1">
    <source>
        <dbReference type="SAM" id="MobiDB-lite"/>
    </source>
</evidence>
<protein>
    <submittedName>
        <fullName evidence="2">Uncharacterized protein</fullName>
    </submittedName>
</protein>
<dbReference type="EMBL" id="CADCUT010000014">
    <property type="protein sequence ID" value="CAA9386308.1"/>
    <property type="molecule type" value="Genomic_DNA"/>
</dbReference>
<name>A0A6J4NET9_9ACTN</name>
<gene>
    <name evidence="2" type="ORF">AVDCRST_MAG03-283</name>
</gene>
<feature type="non-terminal residue" evidence="2">
    <location>
        <position position="1"/>
    </location>
</feature>
<feature type="non-terminal residue" evidence="2">
    <location>
        <position position="32"/>
    </location>
</feature>
<proteinExistence type="predicted"/>
<reference evidence="2" key="1">
    <citation type="submission" date="2020-02" db="EMBL/GenBank/DDBJ databases">
        <authorList>
            <person name="Meier V. D."/>
        </authorList>
    </citation>
    <scope>NUCLEOTIDE SEQUENCE</scope>
    <source>
        <strain evidence="2">AVDCRST_MAG03</strain>
    </source>
</reference>
<sequence length="32" mass="3044">CTGVASSPSGCAGRRTTRGTARGPPKAASPSV</sequence>
<feature type="compositionally biased region" description="Low complexity" evidence="1">
    <location>
        <begin position="12"/>
        <end position="23"/>
    </location>
</feature>
<organism evidence="2">
    <name type="scientific">uncultured Rubrobacteraceae bacterium</name>
    <dbReference type="NCBI Taxonomy" id="349277"/>
    <lineage>
        <taxon>Bacteria</taxon>
        <taxon>Bacillati</taxon>
        <taxon>Actinomycetota</taxon>
        <taxon>Rubrobacteria</taxon>
        <taxon>Rubrobacterales</taxon>
        <taxon>Rubrobacteraceae</taxon>
        <taxon>environmental samples</taxon>
    </lineage>
</organism>
<dbReference type="AlphaFoldDB" id="A0A6J4NET9"/>
<accession>A0A6J4NET9</accession>